<keyword evidence="16" id="KW-1185">Reference proteome</keyword>
<evidence type="ECO:0000256" key="4">
    <source>
        <dbReference type="ARBA" id="ARBA00012564"/>
    </source>
</evidence>
<keyword evidence="9" id="KW-0378">Hydrolase</keyword>
<evidence type="ECO:0000256" key="8">
    <source>
        <dbReference type="ARBA" id="ARBA00022723"/>
    </source>
</evidence>
<evidence type="ECO:0000256" key="10">
    <source>
        <dbReference type="ARBA" id="ARBA00022833"/>
    </source>
</evidence>
<dbReference type="EMBL" id="SEWF01000003">
    <property type="protein sequence ID" value="RYU97170.1"/>
    <property type="molecule type" value="Genomic_DNA"/>
</dbReference>
<protein>
    <recommendedName>
        <fullName evidence="5">Aminopeptidase N</fullName>
        <ecNumber evidence="4">3.4.11.2</ecNumber>
    </recommendedName>
</protein>
<evidence type="ECO:0000256" key="9">
    <source>
        <dbReference type="ARBA" id="ARBA00022801"/>
    </source>
</evidence>
<dbReference type="GO" id="GO:0043171">
    <property type="term" value="P:peptide catabolic process"/>
    <property type="evidence" value="ECO:0007669"/>
    <property type="project" value="TreeGrafter"/>
</dbReference>
<dbReference type="SUPFAM" id="SSF63737">
    <property type="entry name" value="Leukotriene A4 hydrolase N-terminal domain"/>
    <property type="match status" value="1"/>
</dbReference>
<dbReference type="Pfam" id="PF17900">
    <property type="entry name" value="Peptidase_M1_N"/>
    <property type="match status" value="1"/>
</dbReference>
<dbReference type="Proteomes" id="UP000293162">
    <property type="component" value="Unassembled WGS sequence"/>
</dbReference>
<accession>A0A4V1ZDS4</accession>
<dbReference type="Pfam" id="PF18962">
    <property type="entry name" value="Por_Secre_tail"/>
    <property type="match status" value="1"/>
</dbReference>
<dbReference type="CDD" id="cd09603">
    <property type="entry name" value="M1_APN_like"/>
    <property type="match status" value="1"/>
</dbReference>
<keyword evidence="8" id="KW-0479">Metal-binding</keyword>
<evidence type="ECO:0000259" key="13">
    <source>
        <dbReference type="Pfam" id="PF17900"/>
    </source>
</evidence>
<dbReference type="Pfam" id="PF01433">
    <property type="entry name" value="Peptidase_M1"/>
    <property type="match status" value="1"/>
</dbReference>
<dbReference type="InterPro" id="IPR050344">
    <property type="entry name" value="Peptidase_M1_aminopeptidases"/>
</dbReference>
<evidence type="ECO:0000256" key="2">
    <source>
        <dbReference type="ARBA" id="ARBA00001947"/>
    </source>
</evidence>
<evidence type="ECO:0000256" key="5">
    <source>
        <dbReference type="ARBA" id="ARBA00015611"/>
    </source>
</evidence>
<feature type="domain" description="Peptidase M1 membrane alanine aminopeptidase" evidence="12">
    <location>
        <begin position="318"/>
        <end position="462"/>
    </location>
</feature>
<dbReference type="Gene3D" id="2.60.40.1730">
    <property type="entry name" value="tricorn interacting facor f3 domain"/>
    <property type="match status" value="1"/>
</dbReference>
<evidence type="ECO:0000256" key="3">
    <source>
        <dbReference type="ARBA" id="ARBA00010136"/>
    </source>
</evidence>
<dbReference type="GO" id="GO:0016020">
    <property type="term" value="C:membrane"/>
    <property type="evidence" value="ECO:0007669"/>
    <property type="project" value="TreeGrafter"/>
</dbReference>
<name>A0A4V1ZDS4_9BACT</name>
<feature type="domain" description="Aminopeptidase N-like N-terminal" evidence="13">
    <location>
        <begin position="56"/>
        <end position="228"/>
    </location>
</feature>
<dbReference type="GO" id="GO:0005615">
    <property type="term" value="C:extracellular space"/>
    <property type="evidence" value="ECO:0007669"/>
    <property type="project" value="TreeGrafter"/>
</dbReference>
<dbReference type="InterPro" id="IPR026444">
    <property type="entry name" value="Secre_tail"/>
</dbReference>
<evidence type="ECO:0000256" key="11">
    <source>
        <dbReference type="ARBA" id="ARBA00023049"/>
    </source>
</evidence>
<evidence type="ECO:0000259" key="12">
    <source>
        <dbReference type="Pfam" id="PF01433"/>
    </source>
</evidence>
<keyword evidence="6" id="KW-0031">Aminopeptidase</keyword>
<dbReference type="InterPro" id="IPR014782">
    <property type="entry name" value="Peptidase_M1_dom"/>
</dbReference>
<dbReference type="RefSeq" id="WP_130019365.1">
    <property type="nucleotide sequence ID" value="NZ_SEWF01000003.1"/>
</dbReference>
<comment type="cofactor">
    <cofactor evidence="2">
        <name>Zn(2+)</name>
        <dbReference type="ChEBI" id="CHEBI:29105"/>
    </cofactor>
</comment>
<keyword evidence="7" id="KW-0645">Protease</keyword>
<dbReference type="PANTHER" id="PTHR11533:SF174">
    <property type="entry name" value="PUROMYCIN-SENSITIVE AMINOPEPTIDASE-RELATED"/>
    <property type="match status" value="1"/>
</dbReference>
<evidence type="ECO:0000256" key="6">
    <source>
        <dbReference type="ARBA" id="ARBA00022438"/>
    </source>
</evidence>
<evidence type="ECO:0000256" key="7">
    <source>
        <dbReference type="ARBA" id="ARBA00022670"/>
    </source>
</evidence>
<dbReference type="GO" id="GO:0070006">
    <property type="term" value="F:metalloaminopeptidase activity"/>
    <property type="evidence" value="ECO:0007669"/>
    <property type="project" value="TreeGrafter"/>
</dbReference>
<evidence type="ECO:0000313" key="16">
    <source>
        <dbReference type="Proteomes" id="UP000293162"/>
    </source>
</evidence>
<dbReference type="SUPFAM" id="SSF55486">
    <property type="entry name" value="Metalloproteases ('zincins'), catalytic domain"/>
    <property type="match status" value="1"/>
</dbReference>
<dbReference type="NCBIfam" id="TIGR04183">
    <property type="entry name" value="Por_Secre_tail"/>
    <property type="match status" value="1"/>
</dbReference>
<feature type="domain" description="Secretion system C-terminal sorting" evidence="14">
    <location>
        <begin position="575"/>
        <end position="650"/>
    </location>
</feature>
<comment type="catalytic activity">
    <reaction evidence="1">
        <text>Release of an N-terminal amino acid, Xaa-|-Yaa- from a peptide, amide or arylamide. Xaa is preferably Ala, but may be most amino acids including Pro (slow action). When a terminal hydrophobic residue is followed by a prolyl residue, the two may be released as an intact Xaa-Pro dipeptide.</text>
        <dbReference type="EC" id="3.4.11.2"/>
    </reaction>
</comment>
<dbReference type="InterPro" id="IPR045357">
    <property type="entry name" value="Aminopeptidase_N-like_N"/>
</dbReference>
<dbReference type="GO" id="GO:0042277">
    <property type="term" value="F:peptide binding"/>
    <property type="evidence" value="ECO:0007669"/>
    <property type="project" value="TreeGrafter"/>
</dbReference>
<comment type="caution">
    <text evidence="15">The sequence shown here is derived from an EMBL/GenBank/DDBJ whole genome shotgun (WGS) entry which is preliminary data.</text>
</comment>
<dbReference type="AlphaFoldDB" id="A0A4V1ZDS4"/>
<dbReference type="GO" id="GO:0005737">
    <property type="term" value="C:cytoplasm"/>
    <property type="evidence" value="ECO:0007669"/>
    <property type="project" value="TreeGrafter"/>
</dbReference>
<evidence type="ECO:0000259" key="14">
    <source>
        <dbReference type="Pfam" id="PF18962"/>
    </source>
</evidence>
<dbReference type="EC" id="3.4.11.2" evidence="4"/>
<evidence type="ECO:0000313" key="15">
    <source>
        <dbReference type="EMBL" id="RYU97170.1"/>
    </source>
</evidence>
<reference evidence="15 16" key="1">
    <citation type="submission" date="2019-02" db="EMBL/GenBank/DDBJ databases">
        <title>Bacterial novel species Emticicia sp. 17J42-9 isolated from soil.</title>
        <authorList>
            <person name="Jung H.-Y."/>
        </authorList>
    </citation>
    <scope>NUCLEOTIDE SEQUENCE [LARGE SCALE GENOMIC DNA]</scope>
    <source>
        <strain evidence="15 16">17J42-9</strain>
    </source>
</reference>
<dbReference type="GO" id="GO:0006508">
    <property type="term" value="P:proteolysis"/>
    <property type="evidence" value="ECO:0007669"/>
    <property type="project" value="UniProtKB-KW"/>
</dbReference>
<organism evidence="15 16">
    <name type="scientific">Emticicia agri</name>
    <dbReference type="NCBI Taxonomy" id="2492393"/>
    <lineage>
        <taxon>Bacteria</taxon>
        <taxon>Pseudomonadati</taxon>
        <taxon>Bacteroidota</taxon>
        <taxon>Cytophagia</taxon>
        <taxon>Cytophagales</taxon>
        <taxon>Leadbetterellaceae</taxon>
        <taxon>Emticicia</taxon>
    </lineage>
</organism>
<comment type="similarity">
    <text evidence="3">Belongs to the peptidase M1 family.</text>
</comment>
<proteinExistence type="inferred from homology"/>
<dbReference type="InterPro" id="IPR027268">
    <property type="entry name" value="Peptidase_M4/M1_CTD_sf"/>
</dbReference>
<dbReference type="PRINTS" id="PR00756">
    <property type="entry name" value="ALADIPTASE"/>
</dbReference>
<dbReference type="InterPro" id="IPR001930">
    <property type="entry name" value="Peptidase_M1"/>
</dbReference>
<dbReference type="InterPro" id="IPR042097">
    <property type="entry name" value="Aminopeptidase_N-like_N_sf"/>
</dbReference>
<keyword evidence="10" id="KW-0862">Zinc</keyword>
<dbReference type="PANTHER" id="PTHR11533">
    <property type="entry name" value="PROTEASE M1 ZINC METALLOPROTEASE"/>
    <property type="match status" value="1"/>
</dbReference>
<gene>
    <name evidence="15" type="ORF">EWM59_02440</name>
</gene>
<dbReference type="GO" id="GO:0008270">
    <property type="term" value="F:zinc ion binding"/>
    <property type="evidence" value="ECO:0007669"/>
    <property type="project" value="InterPro"/>
</dbReference>
<dbReference type="GO" id="GO:0016285">
    <property type="term" value="F:alanyl aminopeptidase activity"/>
    <property type="evidence" value="ECO:0007669"/>
    <property type="project" value="UniProtKB-EC"/>
</dbReference>
<keyword evidence="11" id="KW-0482">Metalloprotease</keyword>
<sequence>MRNPFLYFIFLVLPLSGLAQEKGGMSCSLSKQSTFARNARYAEMAYPGDDKIDIGYYKLNLDISYAQRYLKGEATISLKANSTISGCFLDLKNTLKVDSIKLGTKKLTYNQETAKVNITFDKSYTQNQVLTLIIYYQGNPVASSFGSFTFGSHATSPIVWTLSEPYGAPDWFPCKDTPADKADSSDVWVTMPKEFVSVSNGTLTKTLDNTNGTRTYQWKNHYPIAHYLISIAATNYTEYKNYYKYSATDSMVVTHYIYPENFSANVRNQLDQTPFMLKLFSDKYGQYPFIKEKYGHAQCGFGGGMEHQTCSSMGNFESSLVAHELAHQWFGDKITCKSWEHIWLNEGFATFSEAVYAEAVGGKNAYNTTMNSNMVFARRAAGSLFVKNINSENEIFGFNRSYAKGSVVLHMLRGIVGDEKFFKTLQNYLVSSVAYNSATTEDFQKVAEQTTGLNLDYFFKEWIYGESYPRYSYGWTTATAADGSSTVTLKVTQTKNTNPEYFSMPVDIKIITSQGETTTSVFIDKATQDIEIPNIKGTINQVVFDPENKVLKEATEVKISLTGKEPVSQLIDWQISPNPTTSEVLIDFTLKQNTSAQISVFDVAGRKVKELPEEKLSAASYKRTIKIDDLPVGNYIVRIGFGKYSLAKVLVVR</sequence>
<dbReference type="OrthoDB" id="100605at2"/>
<evidence type="ECO:0000256" key="1">
    <source>
        <dbReference type="ARBA" id="ARBA00000098"/>
    </source>
</evidence>
<dbReference type="Gene3D" id="1.10.390.10">
    <property type="entry name" value="Neutral Protease Domain 2"/>
    <property type="match status" value="1"/>
</dbReference>